<dbReference type="HOGENOM" id="CLU_2649424_0_0_7"/>
<evidence type="ECO:0000256" key="1">
    <source>
        <dbReference type="SAM" id="MobiDB-lite"/>
    </source>
</evidence>
<gene>
    <name evidence="2" type="ordered locus">BMS_2104</name>
</gene>
<evidence type="ECO:0000313" key="3">
    <source>
        <dbReference type="Proteomes" id="UP000008963"/>
    </source>
</evidence>
<sequence length="76" mass="8459">MLKDFIKIQIIALLILVMNAVATQDFKLIGKDESHRQGPIHKVTKKKEAPKKESTTLAAAHSPKEILLDALKKSLN</sequence>
<keyword evidence="3" id="KW-1185">Reference proteome</keyword>
<dbReference type="RefSeq" id="WP_014244692.1">
    <property type="nucleotide sequence ID" value="NC_016620.1"/>
</dbReference>
<proteinExistence type="predicted"/>
<dbReference type="KEGG" id="bmx:BMS_2104"/>
<dbReference type="EMBL" id="FQ312005">
    <property type="protein sequence ID" value="CBW26914.1"/>
    <property type="molecule type" value="Genomic_DNA"/>
</dbReference>
<dbReference type="PATRIC" id="fig|862908.3.peg.2001"/>
<dbReference type="AlphaFoldDB" id="E1X3I5"/>
<dbReference type="Proteomes" id="UP000008963">
    <property type="component" value="Chromosome"/>
</dbReference>
<evidence type="ECO:0000313" key="2">
    <source>
        <dbReference type="EMBL" id="CBW26914.1"/>
    </source>
</evidence>
<name>E1X3I5_HALMS</name>
<feature type="region of interest" description="Disordered" evidence="1">
    <location>
        <begin position="37"/>
        <end position="59"/>
    </location>
</feature>
<reference evidence="3" key="1">
    <citation type="journal article" date="2013" name="ISME J.">
        <title>A small predatory core genome in the divergent marine Bacteriovorax marinus SJ and the terrestrial Bdellovibrio bacteriovorus.</title>
        <authorList>
            <person name="Crossman L.C."/>
            <person name="Chen H."/>
            <person name="Cerdeno-Tarraga A.M."/>
            <person name="Brooks K."/>
            <person name="Quail M.A."/>
            <person name="Pineiro S.A."/>
            <person name="Hobley L."/>
            <person name="Sockett R.E."/>
            <person name="Bentley S.D."/>
            <person name="Parkhill J."/>
            <person name="Williams H.N."/>
            <person name="Stine O.C."/>
        </authorList>
    </citation>
    <scope>NUCLEOTIDE SEQUENCE [LARGE SCALE GENOMIC DNA]</scope>
    <source>
        <strain evidence="3">ATCC BAA-682 / DSM 15412 / SJ</strain>
    </source>
</reference>
<organism evidence="2 3">
    <name type="scientific">Halobacteriovorax marinus (strain ATCC BAA-682 / DSM 15412 / SJ)</name>
    <name type="common">Bacteriovorax marinus</name>
    <dbReference type="NCBI Taxonomy" id="862908"/>
    <lineage>
        <taxon>Bacteria</taxon>
        <taxon>Pseudomonadati</taxon>
        <taxon>Bdellovibrionota</taxon>
        <taxon>Bacteriovoracia</taxon>
        <taxon>Bacteriovoracales</taxon>
        <taxon>Halobacteriovoraceae</taxon>
        <taxon>Halobacteriovorax</taxon>
    </lineage>
</organism>
<accession>E1X3I5</accession>
<protein>
    <submittedName>
        <fullName evidence="2">Exported protein</fullName>
    </submittedName>
</protein>